<dbReference type="Proteomes" id="UP000036867">
    <property type="component" value="Unassembled WGS sequence"/>
</dbReference>
<evidence type="ECO:0000313" key="2">
    <source>
        <dbReference type="EMBL" id="KOO51791.1"/>
    </source>
</evidence>
<dbReference type="GeneID" id="301135452"/>
<comment type="caution">
    <text evidence="2">The sequence shown here is derived from an EMBL/GenBank/DDBJ whole genome shotgun (WGS) entry which is preliminary data.</text>
</comment>
<evidence type="ECO:0000259" key="1">
    <source>
        <dbReference type="Pfam" id="PF08765"/>
    </source>
</evidence>
<gene>
    <name evidence="2" type="ORF">AMD00_04955</name>
</gene>
<dbReference type="EMBL" id="LILB01000001">
    <property type="protein sequence ID" value="KOO51791.1"/>
    <property type="molecule type" value="Genomic_DNA"/>
</dbReference>
<dbReference type="InterPro" id="IPR052411">
    <property type="entry name" value="c-mor_Regulatory_Protein"/>
</dbReference>
<dbReference type="InterPro" id="IPR014875">
    <property type="entry name" value="Mor_transcription_activator"/>
</dbReference>
<accession>A0A0M0LLB6</accession>
<dbReference type="PANTHER" id="PTHR37812:SF1">
    <property type="entry name" value="MU-LIKE PROPHAGE FLUMU PROTEIN C"/>
    <property type="match status" value="1"/>
</dbReference>
<dbReference type="Pfam" id="PF08765">
    <property type="entry name" value="Mor"/>
    <property type="match status" value="1"/>
</dbReference>
<dbReference type="Gene3D" id="1.10.10.60">
    <property type="entry name" value="Homeodomain-like"/>
    <property type="match status" value="1"/>
</dbReference>
<dbReference type="NCBIfam" id="NF040785">
    <property type="entry name" value="CD3324_fam"/>
    <property type="match status" value="1"/>
</dbReference>
<evidence type="ECO:0000313" key="3">
    <source>
        <dbReference type="Proteomes" id="UP000036867"/>
    </source>
</evidence>
<keyword evidence="2" id="KW-0418">Kinase</keyword>
<dbReference type="SUPFAM" id="SSF46689">
    <property type="entry name" value="Homeodomain-like"/>
    <property type="match status" value="1"/>
</dbReference>
<proteinExistence type="predicted"/>
<keyword evidence="3" id="KW-1185">Reference proteome</keyword>
<name>A0A0M0LLB6_9BACL</name>
<dbReference type="AlphaFoldDB" id="A0A0M0LLB6"/>
<dbReference type="PANTHER" id="PTHR37812">
    <property type="entry name" value="MU-LIKE PROPHAGE FLUMU PROTEIN C"/>
    <property type="match status" value="1"/>
</dbReference>
<feature type="domain" description="Mor transcription activator" evidence="1">
    <location>
        <begin position="14"/>
        <end position="91"/>
    </location>
</feature>
<dbReference type="PATRIC" id="fig|263475.3.peg.1401"/>
<dbReference type="GO" id="GO:0016301">
    <property type="term" value="F:kinase activity"/>
    <property type="evidence" value="ECO:0007669"/>
    <property type="project" value="UniProtKB-KW"/>
</dbReference>
<keyword evidence="2" id="KW-0808">Transferase</keyword>
<dbReference type="RefSeq" id="WP_053415955.1">
    <property type="nucleotide sequence ID" value="NZ_LILB01000001.1"/>
</dbReference>
<organism evidence="2 3">
    <name type="scientific">Viridibacillus arvi</name>
    <dbReference type="NCBI Taxonomy" id="263475"/>
    <lineage>
        <taxon>Bacteria</taxon>
        <taxon>Bacillati</taxon>
        <taxon>Bacillota</taxon>
        <taxon>Bacilli</taxon>
        <taxon>Bacillales</taxon>
        <taxon>Caryophanaceae</taxon>
        <taxon>Viridibacillus</taxon>
    </lineage>
</organism>
<dbReference type="InterPro" id="IPR009057">
    <property type="entry name" value="Homeodomain-like_sf"/>
</dbReference>
<protein>
    <submittedName>
        <fullName evidence="2">Histidine kinase</fullName>
    </submittedName>
</protein>
<dbReference type="STRING" id="263475.AMD00_04955"/>
<reference evidence="3" key="1">
    <citation type="submission" date="2015-08" db="EMBL/GenBank/DDBJ databases">
        <title>Fjat-10028 dsm 16317.</title>
        <authorList>
            <person name="Liu B."/>
            <person name="Wang J."/>
            <person name="Zhu Y."/>
            <person name="Liu G."/>
            <person name="Chen Q."/>
            <person name="Chen Z."/>
            <person name="Lan J."/>
            <person name="Che J."/>
            <person name="Ge C."/>
            <person name="Shi H."/>
            <person name="Pan Z."/>
            <person name="Liu X."/>
        </authorList>
    </citation>
    <scope>NUCLEOTIDE SEQUENCE [LARGE SCALE GENOMIC DNA]</scope>
    <source>
        <strain evidence="3">DSM 16317</strain>
    </source>
</reference>
<dbReference type="OrthoDB" id="9800398at2"/>
<sequence>MSYKKANNLLPAELLELIQTYVDGEYIYIPKREENKKSWGSGTATRRELDLRNSNIYNDFLSGIDTTTLAEKYYLSSKSIQRIILKEKKANNKSMWL</sequence>
<dbReference type="InterPro" id="IPR049739">
    <property type="entry name" value="YraL-like"/>
</dbReference>